<feature type="region of interest" description="Disordered" evidence="1">
    <location>
        <begin position="1"/>
        <end position="30"/>
    </location>
</feature>
<dbReference type="Ensembl" id="ENSCCET00000028579.1">
    <property type="protein sequence ID" value="ENSCCEP00000018718.1"/>
    <property type="gene ID" value="ENSCCEG00000017109.1"/>
</dbReference>
<evidence type="ECO:0000313" key="3">
    <source>
        <dbReference type="Proteomes" id="UP000694410"/>
    </source>
</evidence>
<evidence type="ECO:0000256" key="1">
    <source>
        <dbReference type="SAM" id="MobiDB-lite"/>
    </source>
</evidence>
<proteinExistence type="predicted"/>
<reference evidence="2" key="2">
    <citation type="submission" date="2025-09" db="UniProtKB">
        <authorList>
            <consortium name="Ensembl"/>
        </authorList>
    </citation>
    <scope>IDENTIFICATION</scope>
</reference>
<reference evidence="2" key="1">
    <citation type="submission" date="2025-08" db="UniProtKB">
        <authorList>
            <consortium name="Ensembl"/>
        </authorList>
    </citation>
    <scope>IDENTIFICATION</scope>
</reference>
<evidence type="ECO:0000313" key="2">
    <source>
        <dbReference type="Ensembl" id="ENSCCEP00000018718.1"/>
    </source>
</evidence>
<dbReference type="AlphaFoldDB" id="A0A8C0V9W4"/>
<feature type="compositionally biased region" description="Polar residues" evidence="1">
    <location>
        <begin position="9"/>
        <end position="30"/>
    </location>
</feature>
<dbReference type="Proteomes" id="UP000694410">
    <property type="component" value="Unplaced"/>
</dbReference>
<accession>A0A8C0V9W4</accession>
<protein>
    <submittedName>
        <fullName evidence="2">Uncharacterized protein</fullName>
    </submittedName>
</protein>
<sequence length="70" mass="7695">GGRKGNTGARCSTPLSSLQVPKSTSTNLLVPSQEPFPAELRDLCGKTPRSSFSWQRRLAWPMMSSEGRRC</sequence>
<name>A0A8C0V9W4_CYACU</name>
<organism evidence="2 3">
    <name type="scientific">Cyanistes caeruleus</name>
    <name type="common">Eurasian blue tit</name>
    <name type="synonym">Parus caeruleus</name>
    <dbReference type="NCBI Taxonomy" id="156563"/>
    <lineage>
        <taxon>Eukaryota</taxon>
        <taxon>Metazoa</taxon>
        <taxon>Chordata</taxon>
        <taxon>Craniata</taxon>
        <taxon>Vertebrata</taxon>
        <taxon>Euteleostomi</taxon>
        <taxon>Archelosauria</taxon>
        <taxon>Archosauria</taxon>
        <taxon>Dinosauria</taxon>
        <taxon>Saurischia</taxon>
        <taxon>Theropoda</taxon>
        <taxon>Coelurosauria</taxon>
        <taxon>Aves</taxon>
        <taxon>Neognathae</taxon>
        <taxon>Neoaves</taxon>
        <taxon>Telluraves</taxon>
        <taxon>Australaves</taxon>
        <taxon>Passeriformes</taxon>
        <taxon>Paridae</taxon>
        <taxon>Cyanistes</taxon>
    </lineage>
</organism>
<keyword evidence="3" id="KW-1185">Reference proteome</keyword>